<reference evidence="2 3" key="1">
    <citation type="submission" date="2016-05" db="EMBL/GenBank/DDBJ databases">
        <title>Single-cell genome of chain-forming Candidatus Thiomargarita nelsonii and comparison to other large sulfur-oxidizing bacteria.</title>
        <authorList>
            <person name="Winkel M."/>
            <person name="Salman V."/>
            <person name="Woyke T."/>
            <person name="Schulz-Vogt H."/>
            <person name="Richter M."/>
            <person name="Flood B."/>
            <person name="Bailey J."/>
            <person name="Amann R."/>
            <person name="Mussmann M."/>
        </authorList>
    </citation>
    <scope>NUCLEOTIDE SEQUENCE [LARGE SCALE GENOMIC DNA]</scope>
    <source>
        <strain evidence="2 3">THI036</strain>
    </source>
</reference>
<protein>
    <submittedName>
        <fullName evidence="2">Paraquat-inducible protein A</fullName>
    </submittedName>
</protein>
<dbReference type="AlphaFoldDB" id="A0A176S3T5"/>
<dbReference type="EMBL" id="LUTY01000750">
    <property type="protein sequence ID" value="OAD22772.1"/>
    <property type="molecule type" value="Genomic_DNA"/>
</dbReference>
<feature type="transmembrane region" description="Helical" evidence="1">
    <location>
        <begin position="162"/>
        <end position="187"/>
    </location>
</feature>
<name>A0A176S3T5_9GAMM</name>
<organism evidence="2 3">
    <name type="scientific">Candidatus Thiomargarita nelsonii</name>
    <dbReference type="NCBI Taxonomy" id="1003181"/>
    <lineage>
        <taxon>Bacteria</taxon>
        <taxon>Pseudomonadati</taxon>
        <taxon>Pseudomonadota</taxon>
        <taxon>Gammaproteobacteria</taxon>
        <taxon>Thiotrichales</taxon>
        <taxon>Thiotrichaceae</taxon>
        <taxon>Thiomargarita</taxon>
    </lineage>
</organism>
<proteinExistence type="predicted"/>
<feature type="transmembrane region" description="Helical" evidence="1">
    <location>
        <begin position="103"/>
        <end position="128"/>
    </location>
</feature>
<feature type="transmembrane region" description="Helical" evidence="1">
    <location>
        <begin position="76"/>
        <end position="97"/>
    </location>
</feature>
<feature type="non-terminal residue" evidence="2">
    <location>
        <position position="251"/>
    </location>
</feature>
<keyword evidence="1" id="KW-0812">Transmembrane</keyword>
<dbReference type="Pfam" id="PF04403">
    <property type="entry name" value="PqiA"/>
    <property type="match status" value="1"/>
</dbReference>
<keyword evidence="1" id="KW-1133">Transmembrane helix</keyword>
<feature type="transmembrane region" description="Helical" evidence="1">
    <location>
        <begin position="230"/>
        <end position="250"/>
    </location>
</feature>
<keyword evidence="3" id="KW-1185">Reference proteome</keyword>
<evidence type="ECO:0000256" key="1">
    <source>
        <dbReference type="SAM" id="Phobius"/>
    </source>
</evidence>
<accession>A0A176S3T5</accession>
<evidence type="ECO:0000313" key="2">
    <source>
        <dbReference type="EMBL" id="OAD22772.1"/>
    </source>
</evidence>
<dbReference type="InterPro" id="IPR007498">
    <property type="entry name" value="PqiA-like"/>
</dbReference>
<comment type="caution">
    <text evidence="2">The sequence shown here is derived from an EMBL/GenBank/DDBJ whole genome shotgun (WGS) entry which is preliminary data.</text>
</comment>
<evidence type="ECO:0000313" key="3">
    <source>
        <dbReference type="Proteomes" id="UP000076962"/>
    </source>
</evidence>
<gene>
    <name evidence="2" type="ORF">THIOM_001414</name>
</gene>
<keyword evidence="1" id="KW-0472">Membrane</keyword>
<dbReference type="Proteomes" id="UP000076962">
    <property type="component" value="Unassembled WGS sequence"/>
</dbReference>
<feature type="transmembrane region" description="Helical" evidence="1">
    <location>
        <begin position="207"/>
        <end position="224"/>
    </location>
</feature>
<sequence length="251" mass="28076">MITLLTSAWIAYSAACDYEHQTEIMTDRLHTQPKLITLLKWIGEGITAGKIYRGYSQEIEELKAITAARDTYKRRAILATLVFFIVSSVFLGFIYVALSKTVFFLATMLVVSLIALAVGLFAPILMIISYKDIPILGQVVFMFQSKGIVTTIETLWTSGNLLVAIPLFLFSVMIPLFKTIIMGLALLAPVHPIASHSMRLIKHIGKWSMADVFVVALLLTYFTVNRDESTNAEVQIGLYFFLGYVIFSMIV</sequence>